<dbReference type="InterPro" id="IPR036737">
    <property type="entry name" value="OmpA-like_sf"/>
</dbReference>
<dbReference type="InterPro" id="IPR006665">
    <property type="entry name" value="OmpA-like"/>
</dbReference>
<evidence type="ECO:0000313" key="5">
    <source>
        <dbReference type="Proteomes" id="UP000050465"/>
    </source>
</evidence>
<proteinExistence type="predicted"/>
<keyword evidence="1" id="KW-0472">Membrane</keyword>
<dbReference type="PANTHER" id="PTHR30329">
    <property type="entry name" value="STATOR ELEMENT OF FLAGELLAR MOTOR COMPLEX"/>
    <property type="match status" value="1"/>
</dbReference>
<dbReference type="SUPFAM" id="SSF103088">
    <property type="entry name" value="OmpA-like"/>
    <property type="match status" value="1"/>
</dbReference>
<dbReference type="AlphaFoldDB" id="A0A0P7ZJW6"/>
<gene>
    <name evidence="4" type="ORF">HLUCCA11_12510</name>
</gene>
<dbReference type="EMBL" id="LJZR01000015">
    <property type="protein sequence ID" value="KPQ34985.1"/>
    <property type="molecule type" value="Genomic_DNA"/>
</dbReference>
<feature type="region of interest" description="Disordered" evidence="2">
    <location>
        <begin position="1"/>
        <end position="70"/>
    </location>
</feature>
<dbReference type="PANTHER" id="PTHR30329:SF21">
    <property type="entry name" value="LIPOPROTEIN YIAD-RELATED"/>
    <property type="match status" value="1"/>
</dbReference>
<dbReference type="PROSITE" id="PS51123">
    <property type="entry name" value="OMPA_2"/>
    <property type="match status" value="1"/>
</dbReference>
<dbReference type="Gene3D" id="3.30.1330.60">
    <property type="entry name" value="OmpA-like domain"/>
    <property type="match status" value="1"/>
</dbReference>
<feature type="compositionally biased region" description="Polar residues" evidence="2">
    <location>
        <begin position="9"/>
        <end position="22"/>
    </location>
</feature>
<dbReference type="STRING" id="1666911.HLUCCA11_12510"/>
<feature type="domain" description="OmpA-like" evidence="3">
    <location>
        <begin position="366"/>
        <end position="485"/>
    </location>
</feature>
<evidence type="ECO:0000313" key="4">
    <source>
        <dbReference type="EMBL" id="KPQ34985.1"/>
    </source>
</evidence>
<evidence type="ECO:0000256" key="1">
    <source>
        <dbReference type="PROSITE-ProRule" id="PRU00473"/>
    </source>
</evidence>
<dbReference type="InterPro" id="IPR050330">
    <property type="entry name" value="Bact_OuterMem_StrucFunc"/>
</dbReference>
<reference evidence="4 5" key="1">
    <citation type="submission" date="2015-09" db="EMBL/GenBank/DDBJ databases">
        <title>Identification and resolution of microdiversity through metagenomic sequencing of parallel consortia.</title>
        <authorList>
            <person name="Nelson W.C."/>
            <person name="Romine M.F."/>
            <person name="Lindemann S.R."/>
        </authorList>
    </citation>
    <scope>NUCLEOTIDE SEQUENCE [LARGE SCALE GENOMIC DNA]</scope>
    <source>
        <strain evidence="4">Ana</strain>
    </source>
</reference>
<protein>
    <submittedName>
        <fullName evidence="4">Outer membrane protein</fullName>
    </submittedName>
</protein>
<name>A0A0P7ZJW6_9CYAN</name>
<sequence>MANEPELNGSASNELSGNSLSSDELPANGPKANQLKANRPEVTEPKSAQDLPTQSNAPAWANPFDSSPRAAGAEQFTGLYRGINAYDAISRAEEEIYASSQASAFAQQPVSLKDSPHPNADLAVGYSPVPSQQKATPLPVAAPAPPKKRLFGLMKPKEGAKPAEAAAGQYIINPLDGSALFVPATPKPKAWWEKQPYDAIAHTLAIGGTVTLAWLFGLLVAQVLPGRFSRPPLQETLLRQSSRIARRIGQLPRLSQTPIAETRIEAIPLPETGPVLAPVSLPPIERQPLIDELNDIETEIITLDRRVRAIEDRLGKPPYQGADVESRLATLRTAVAPPVRAAAEAPTEGDRYEPTPLDPTEQLLEVAKLKIVLPSDALFSPGQSDLKNTPIQDQVLNQVLDQLINYPRATVVIQSYSDNQAKAPLTREYTLAQANTLGNYLQAALPTGYRWVAIGGGQTQPLVSNDQETGRQRNRRIEILVDTRPRS</sequence>
<comment type="caution">
    <text evidence="4">The sequence shown here is derived from an EMBL/GenBank/DDBJ whole genome shotgun (WGS) entry which is preliminary data.</text>
</comment>
<dbReference type="GO" id="GO:0016020">
    <property type="term" value="C:membrane"/>
    <property type="evidence" value="ECO:0007669"/>
    <property type="project" value="UniProtKB-UniRule"/>
</dbReference>
<dbReference type="CDD" id="cd07185">
    <property type="entry name" value="OmpA_C-like"/>
    <property type="match status" value="1"/>
</dbReference>
<evidence type="ECO:0000256" key="2">
    <source>
        <dbReference type="SAM" id="MobiDB-lite"/>
    </source>
</evidence>
<dbReference type="Pfam" id="PF00691">
    <property type="entry name" value="OmpA"/>
    <property type="match status" value="1"/>
</dbReference>
<evidence type="ECO:0000259" key="3">
    <source>
        <dbReference type="PROSITE" id="PS51123"/>
    </source>
</evidence>
<dbReference type="Proteomes" id="UP000050465">
    <property type="component" value="Unassembled WGS sequence"/>
</dbReference>
<accession>A0A0P7ZJW6</accession>
<organism evidence="4 5">
    <name type="scientific">Phormidesmis priestleyi Ana</name>
    <dbReference type="NCBI Taxonomy" id="1666911"/>
    <lineage>
        <taxon>Bacteria</taxon>
        <taxon>Bacillati</taxon>
        <taxon>Cyanobacteriota</taxon>
        <taxon>Cyanophyceae</taxon>
        <taxon>Leptolyngbyales</taxon>
        <taxon>Leptolyngbyaceae</taxon>
        <taxon>Phormidesmis</taxon>
    </lineage>
</organism>